<gene>
    <name evidence="3" type="ORF">PCOR1329_LOCUS24877</name>
</gene>
<evidence type="ECO:0000313" key="4">
    <source>
        <dbReference type="Proteomes" id="UP001189429"/>
    </source>
</evidence>
<dbReference type="InterPro" id="IPR019956">
    <property type="entry name" value="Ubiquitin_dom"/>
</dbReference>
<dbReference type="Gene3D" id="3.10.20.90">
    <property type="entry name" value="Phosphatidylinositol 3-kinase Catalytic Subunit, Chain A, domain 1"/>
    <property type="match status" value="1"/>
</dbReference>
<dbReference type="InterPro" id="IPR050158">
    <property type="entry name" value="Ubiquitin_ubiquitin-like"/>
</dbReference>
<comment type="caution">
    <text evidence="3">The sequence shown here is derived from an EMBL/GenBank/DDBJ whole genome shotgun (WGS) entry which is preliminary data.</text>
</comment>
<dbReference type="EMBL" id="CAUYUJ010008624">
    <property type="protein sequence ID" value="CAK0824484.1"/>
    <property type="molecule type" value="Genomic_DNA"/>
</dbReference>
<name>A0ABN9RZ34_9DINO</name>
<feature type="domain" description="Ubiquitin-like" evidence="2">
    <location>
        <begin position="14"/>
        <end position="89"/>
    </location>
</feature>
<dbReference type="InterPro" id="IPR029071">
    <property type="entry name" value="Ubiquitin-like_domsf"/>
</dbReference>
<organism evidence="3 4">
    <name type="scientific">Prorocentrum cordatum</name>
    <dbReference type="NCBI Taxonomy" id="2364126"/>
    <lineage>
        <taxon>Eukaryota</taxon>
        <taxon>Sar</taxon>
        <taxon>Alveolata</taxon>
        <taxon>Dinophyceae</taxon>
        <taxon>Prorocentrales</taxon>
        <taxon>Prorocentraceae</taxon>
        <taxon>Prorocentrum</taxon>
    </lineage>
</organism>
<dbReference type="SUPFAM" id="SSF54236">
    <property type="entry name" value="Ubiquitin-like"/>
    <property type="match status" value="1"/>
</dbReference>
<feature type="non-terminal residue" evidence="3">
    <location>
        <position position="772"/>
    </location>
</feature>
<protein>
    <recommendedName>
        <fullName evidence="2">Ubiquitin-like domain-containing protein</fullName>
    </recommendedName>
</protein>
<feature type="compositionally biased region" description="Low complexity" evidence="1">
    <location>
        <begin position="139"/>
        <end position="148"/>
    </location>
</feature>
<evidence type="ECO:0000256" key="1">
    <source>
        <dbReference type="SAM" id="MobiDB-lite"/>
    </source>
</evidence>
<dbReference type="SMART" id="SM00213">
    <property type="entry name" value="UBQ"/>
    <property type="match status" value="1"/>
</dbReference>
<sequence length="772" mass="84889">DAYNDASSIDAGRLQLFLKTLTGKTIVLNVAANSTIGDVKASIHTSQDIPPDQQRLVSSNKQLEDSRTLADYNIKKHATMHLMLCLRGGGPESLLTALHSCQHHACPLFGAVAPGAGRCPSCHQERHLQAPAPPPTTPQPSSSFSSACLPASMDLEGETTLTQQAAAPNIEAPPGLPRAARRDTLQTHTAAMDADAQPPPRTTITDFELQDFFEQEALRYFALVRASSLAQPDDVRRTTIEFPSNWERLEHILHRHAYRPEPADPWTVLGLGPLDGPEPEEVDICARARAARTLCSLARDMAWEEGDLRKAQAVDATFVAAGAKCEELLAEARRARCRTRPAKLPRWKELGTNALAAVSSHLAPGYTHFVTQCSQLLGATTDRSQTIQSHRQRSALLEQGDEQALRLLAGQRVLAWAPENKDALGRIHAQLLRSKPDCAPEALYLLAPVPHFYGVDAAAKLLDLWTHPLLGERFAATVRKVTIVVQPLEYVLPGPRGPRHVRQGIACFHLSRSGPRAAPSVATPLTPLLQVEEYNSFIVDAHADHVPEIMRKLADPRYAGILARHPTRSPSSTDARGRVRLELIFTERLSDMAMEMRMRDIKRRVLTIDSYIGLKSLYTDPNALILECFSPLAVAKVSSLCSQLFFLTSDRVLLLTEASTETWAQLLNDAAKEDEALTITRLRWKASKYGGRHFAAIDATASALRASRRRRNRRGKPATIVDHITELRINGHARVYLGSGADVRKVYQALHGQVLKIGTDTVSITVLNDALE</sequence>
<keyword evidence="4" id="KW-1185">Reference proteome</keyword>
<dbReference type="Proteomes" id="UP001189429">
    <property type="component" value="Unassembled WGS sequence"/>
</dbReference>
<dbReference type="Pfam" id="PF00240">
    <property type="entry name" value="ubiquitin"/>
    <property type="match status" value="1"/>
</dbReference>
<proteinExistence type="predicted"/>
<dbReference type="PROSITE" id="PS50053">
    <property type="entry name" value="UBIQUITIN_2"/>
    <property type="match status" value="1"/>
</dbReference>
<feature type="region of interest" description="Disordered" evidence="1">
    <location>
        <begin position="120"/>
        <end position="148"/>
    </location>
</feature>
<dbReference type="PRINTS" id="PR00348">
    <property type="entry name" value="UBIQUITIN"/>
</dbReference>
<evidence type="ECO:0000259" key="2">
    <source>
        <dbReference type="PROSITE" id="PS50053"/>
    </source>
</evidence>
<evidence type="ECO:0000313" key="3">
    <source>
        <dbReference type="EMBL" id="CAK0824484.1"/>
    </source>
</evidence>
<dbReference type="InterPro" id="IPR000626">
    <property type="entry name" value="Ubiquitin-like_dom"/>
</dbReference>
<feature type="non-terminal residue" evidence="3">
    <location>
        <position position="1"/>
    </location>
</feature>
<reference evidence="3" key="1">
    <citation type="submission" date="2023-10" db="EMBL/GenBank/DDBJ databases">
        <authorList>
            <person name="Chen Y."/>
            <person name="Shah S."/>
            <person name="Dougan E. K."/>
            <person name="Thang M."/>
            <person name="Chan C."/>
        </authorList>
    </citation>
    <scope>NUCLEOTIDE SEQUENCE [LARGE SCALE GENOMIC DNA]</scope>
</reference>
<accession>A0ABN9RZ34</accession>
<dbReference type="PANTHER" id="PTHR10666">
    <property type="entry name" value="UBIQUITIN"/>
    <property type="match status" value="1"/>
</dbReference>